<evidence type="ECO:0000256" key="1">
    <source>
        <dbReference type="SAM" id="MobiDB-lite"/>
    </source>
</evidence>
<evidence type="ECO:0000259" key="2">
    <source>
        <dbReference type="Pfam" id="PF13391"/>
    </source>
</evidence>
<name>A0A2B7Y7Y8_9EURO</name>
<proteinExistence type="predicted"/>
<feature type="domain" description="HNH nuclease" evidence="2">
    <location>
        <begin position="129"/>
        <end position="222"/>
    </location>
</feature>
<dbReference type="EMBL" id="PDNB01000013">
    <property type="protein sequence ID" value="PGH16992.1"/>
    <property type="molecule type" value="Genomic_DNA"/>
</dbReference>
<organism evidence="3 4">
    <name type="scientific">Helicocarpus griseus UAMH5409</name>
    <dbReference type="NCBI Taxonomy" id="1447875"/>
    <lineage>
        <taxon>Eukaryota</taxon>
        <taxon>Fungi</taxon>
        <taxon>Dikarya</taxon>
        <taxon>Ascomycota</taxon>
        <taxon>Pezizomycotina</taxon>
        <taxon>Eurotiomycetes</taxon>
        <taxon>Eurotiomycetidae</taxon>
        <taxon>Onygenales</taxon>
        <taxon>Ajellomycetaceae</taxon>
        <taxon>Helicocarpus</taxon>
    </lineage>
</organism>
<dbReference type="STRING" id="1447875.A0A2B7Y7Y8"/>
<gene>
    <name evidence="3" type="ORF">AJ79_01376</name>
</gene>
<dbReference type="Proteomes" id="UP000223968">
    <property type="component" value="Unassembled WGS sequence"/>
</dbReference>
<protein>
    <recommendedName>
        <fullName evidence="2">HNH nuclease domain-containing protein</fullName>
    </recommendedName>
</protein>
<evidence type="ECO:0000313" key="4">
    <source>
        <dbReference type="Proteomes" id="UP000223968"/>
    </source>
</evidence>
<feature type="region of interest" description="Disordered" evidence="1">
    <location>
        <begin position="1"/>
        <end position="21"/>
    </location>
</feature>
<comment type="caution">
    <text evidence="3">The sequence shown here is derived from an EMBL/GenBank/DDBJ whole genome shotgun (WGS) entry which is preliminary data.</text>
</comment>
<dbReference type="InterPro" id="IPR003615">
    <property type="entry name" value="HNH_nuc"/>
</dbReference>
<sequence length="332" mass="37773">MQAAPSALRVPADSESSRKRKINDARERINRYVPGQQANDDKLIACLHAFPDWLPEEGVDFVVHEVVKCGENDNRLYQCFADLLRSVLYIVKLANMRFSVAASPAELDETQYDESLFYEMCARRDGYCCVVTKQMDTGHWESLNRPSDVVFGDLEVAHIIAIPCASIVDDPSRHAGTVWESLFRCFPSLRRTCTYEGRPNDPSNGIALRDSIHKQFRKFGCALEPTDTPYVYNFRTYKIYSPEQEAFLPPDRKVTMRADGVQGVPLPSRDLLACHWRVAEILKASGMDEVVEQLILKWEDMKDSSHGCLREDGTSDVSEYVKAAFWERIAEC</sequence>
<dbReference type="AlphaFoldDB" id="A0A2B7Y7Y8"/>
<dbReference type="Pfam" id="PF13391">
    <property type="entry name" value="HNH_2"/>
    <property type="match status" value="1"/>
</dbReference>
<dbReference type="OrthoDB" id="4178423at2759"/>
<keyword evidence="4" id="KW-1185">Reference proteome</keyword>
<reference evidence="3 4" key="1">
    <citation type="submission" date="2017-10" db="EMBL/GenBank/DDBJ databases">
        <title>Comparative genomics in systemic dimorphic fungi from Ajellomycetaceae.</title>
        <authorList>
            <person name="Munoz J.F."/>
            <person name="Mcewen J.G."/>
            <person name="Clay O.K."/>
            <person name="Cuomo C.A."/>
        </authorList>
    </citation>
    <scope>NUCLEOTIDE SEQUENCE [LARGE SCALE GENOMIC DNA]</scope>
    <source>
        <strain evidence="3 4">UAMH5409</strain>
    </source>
</reference>
<accession>A0A2B7Y7Y8</accession>
<evidence type="ECO:0000313" key="3">
    <source>
        <dbReference type="EMBL" id="PGH16992.1"/>
    </source>
</evidence>